<protein>
    <submittedName>
        <fullName evidence="1">Uncharacterized protein</fullName>
    </submittedName>
</protein>
<dbReference type="AlphaFoldDB" id="A0A0N8DGP8"/>
<evidence type="ECO:0000313" key="1">
    <source>
        <dbReference type="EMBL" id="JAN90077.1"/>
    </source>
</evidence>
<sequence>MNVCHDHIMRKRLQLTKIASDFFDAFLPSSFPPFLPNLFLLVSPPLHSPLLPFALLLPRKCVELILKLKQRAN</sequence>
<name>A0A0N8DGP8_9CRUS</name>
<proteinExistence type="predicted"/>
<organism evidence="1">
    <name type="scientific">Daphnia magna</name>
    <dbReference type="NCBI Taxonomy" id="35525"/>
    <lineage>
        <taxon>Eukaryota</taxon>
        <taxon>Metazoa</taxon>
        <taxon>Ecdysozoa</taxon>
        <taxon>Arthropoda</taxon>
        <taxon>Crustacea</taxon>
        <taxon>Branchiopoda</taxon>
        <taxon>Diplostraca</taxon>
        <taxon>Cladocera</taxon>
        <taxon>Anomopoda</taxon>
        <taxon>Daphniidae</taxon>
        <taxon>Daphnia</taxon>
    </lineage>
</organism>
<dbReference type="EMBL" id="GDIQ01004660">
    <property type="protein sequence ID" value="JAN90077.1"/>
    <property type="molecule type" value="Transcribed_RNA"/>
</dbReference>
<reference evidence="1" key="1">
    <citation type="submission" date="2015-10" db="EMBL/GenBank/DDBJ databases">
        <title>EvidentialGene: Evidence-directed Construction of Complete mRNA Transcriptomes without Genomes.</title>
        <authorList>
            <person name="Gilbert D.G."/>
        </authorList>
    </citation>
    <scope>NUCLEOTIDE SEQUENCE</scope>
</reference>
<accession>A0A0N8DGP8</accession>